<protein>
    <submittedName>
        <fullName evidence="3">AsmA family protein</fullName>
    </submittedName>
</protein>
<feature type="domain" description="AsmA" evidence="2">
    <location>
        <begin position="270"/>
        <end position="506"/>
    </location>
</feature>
<reference evidence="3 4" key="1">
    <citation type="submission" date="2019-01" db="EMBL/GenBank/DDBJ databases">
        <authorList>
            <person name="Chen W.-M."/>
        </authorList>
    </citation>
    <scope>NUCLEOTIDE SEQUENCE [LARGE SCALE GENOMIC DNA]</scope>
    <source>
        <strain evidence="3 4">CCP-7</strain>
    </source>
</reference>
<dbReference type="InterPro" id="IPR007844">
    <property type="entry name" value="AsmA"/>
</dbReference>
<dbReference type="AlphaFoldDB" id="A0A437MBK9"/>
<dbReference type="Proteomes" id="UP000282971">
    <property type="component" value="Unassembled WGS sequence"/>
</dbReference>
<dbReference type="GO" id="GO:0090313">
    <property type="term" value="P:regulation of protein targeting to membrane"/>
    <property type="evidence" value="ECO:0007669"/>
    <property type="project" value="TreeGrafter"/>
</dbReference>
<dbReference type="OrthoDB" id="7578660at2"/>
<feature type="region of interest" description="Disordered" evidence="1">
    <location>
        <begin position="114"/>
        <end position="137"/>
    </location>
</feature>
<comment type="caution">
    <text evidence="3">The sequence shown here is derived from an EMBL/GenBank/DDBJ whole genome shotgun (WGS) entry which is preliminary data.</text>
</comment>
<proteinExistence type="predicted"/>
<evidence type="ECO:0000259" key="2">
    <source>
        <dbReference type="Pfam" id="PF05170"/>
    </source>
</evidence>
<dbReference type="GO" id="GO:0005886">
    <property type="term" value="C:plasma membrane"/>
    <property type="evidence" value="ECO:0007669"/>
    <property type="project" value="TreeGrafter"/>
</dbReference>
<sequence>MVAGSLGAAVALFLLILAAFPWGLLRGPAERALSHHYGQPARIAALERVDGFSFHPIVEARGVRLPQARWAGAGELARIDRARVRLSVWALLTGRFAPSEVTVDGGRLRFVRMPDGRENWRDGPKPPPERSSGRPDLGRLEVRNLRVTYDDAKRDRDFDVLLSAGAQGVRIAGTGHVKRNPVTLTATGAPIVAGRAWPFRAAIDGPAIAMTFAGRMDRPLDINHLNARATARADDLRLIDAIIEAGLMGTQPVRLTADVRRDRPDWKVSNLKGTIGRSDIAGEATIVKRDGRTRIDGRIHARRFAFDDIASDAGLARAAAKRARFGLRLIPDTAIDLDNVRRTDGRLAVKVDRLMWPGPSPIRSLDAVIMVDRSRLEIAPLRLGLTHGVMAGRIIVDQRGGRPPRLTVALDIDRASFADFLPETIEGPLTGRARVSGRGLTVREAIGRGDGAVSLVARGGTIGARTASLLGQDVGRGLTTDKDKRTELRCLVARLDIKGGIARANPVLIDSHRALTEAKGTIDLKTERMSFAVNGAPKGDSLLRLQGTIGAAGTIKRPQIELPEKAKSVGGILSMIGDAIADKQEPVAADADCAKAANRALSVQ</sequence>
<dbReference type="PANTHER" id="PTHR30441">
    <property type="entry name" value="DUF748 DOMAIN-CONTAINING PROTEIN"/>
    <property type="match status" value="1"/>
</dbReference>
<evidence type="ECO:0000256" key="1">
    <source>
        <dbReference type="SAM" id="MobiDB-lite"/>
    </source>
</evidence>
<name>A0A437MBK9_9SPHN</name>
<accession>A0A437MBK9</accession>
<keyword evidence="4" id="KW-1185">Reference proteome</keyword>
<organism evidence="3 4">
    <name type="scientific">Sphingomonas crocodyli</name>
    <dbReference type="NCBI Taxonomy" id="1979270"/>
    <lineage>
        <taxon>Bacteria</taxon>
        <taxon>Pseudomonadati</taxon>
        <taxon>Pseudomonadota</taxon>
        <taxon>Alphaproteobacteria</taxon>
        <taxon>Sphingomonadales</taxon>
        <taxon>Sphingomonadaceae</taxon>
        <taxon>Sphingomonas</taxon>
    </lineage>
</organism>
<dbReference type="PANTHER" id="PTHR30441:SF4">
    <property type="entry name" value="PROTEIN ASMA"/>
    <property type="match status" value="1"/>
</dbReference>
<evidence type="ECO:0000313" key="3">
    <source>
        <dbReference type="EMBL" id="RVT95015.1"/>
    </source>
</evidence>
<gene>
    <name evidence="3" type="ORF">EOD43_02715</name>
</gene>
<dbReference type="Pfam" id="PF05170">
    <property type="entry name" value="AsmA"/>
    <property type="match status" value="1"/>
</dbReference>
<dbReference type="InterPro" id="IPR052894">
    <property type="entry name" value="AsmA-related"/>
</dbReference>
<evidence type="ECO:0000313" key="4">
    <source>
        <dbReference type="Proteomes" id="UP000282971"/>
    </source>
</evidence>
<dbReference type="EMBL" id="SACN01000001">
    <property type="protein sequence ID" value="RVT95015.1"/>
    <property type="molecule type" value="Genomic_DNA"/>
</dbReference>